<organism evidence="7">
    <name type="scientific">Xenopsylla cheopis</name>
    <name type="common">Oriental rat flea</name>
    <name type="synonym">Pulex cheopis</name>
    <dbReference type="NCBI Taxonomy" id="163159"/>
    <lineage>
        <taxon>Eukaryota</taxon>
        <taxon>Metazoa</taxon>
        <taxon>Ecdysozoa</taxon>
        <taxon>Arthropoda</taxon>
        <taxon>Hexapoda</taxon>
        <taxon>Insecta</taxon>
        <taxon>Pterygota</taxon>
        <taxon>Neoptera</taxon>
        <taxon>Endopterygota</taxon>
        <taxon>Siphonaptera</taxon>
        <taxon>Pulicidae</taxon>
        <taxon>Xenopsyllinae</taxon>
        <taxon>Xenopsylla</taxon>
    </lineage>
</organism>
<comment type="similarity">
    <text evidence="2">Belongs to the SNU66/SART1 family.</text>
</comment>
<sequence>MGSGTKKQKKDKEISRKRRHHSRSRSRSPELSEKYKREHKRHHREKKRDGKYDKKNVDYESADSDCIEMPPAPQISRSPPSPPSPPRSRSHTDNSENECNGTNKGESLSIEETNKLRAKLGLKPLEVSSTASSNDGKIKDDLGEFYHAPAKNLSRSKTEQKLRDRLDEKKEKRQLEKRLAAVRTLGESDGEEDAVSWVNKNREIERQKQEASKRAKLLEEMDAVFGVGELVAEDLEYDKRKVYNARHLKGMRVEHDAEMFKEGKDIILTLKDQDVLDDEGDALVNVNFLDEERYNQSNENKKQKANQYGYNVYDDTGDPENRTLLAKYDEVIDSEKNVAKNAFTIGEKISSRNSAMDSIKAKLSNKRLESLNLPELKLASEYFTPEEIAFKKPKKKVRKIRQKPKMLKADDLLAMDGSNNSWLKNLGHRRPKPEQDIIETDDIGHVPMDTKDIKLEPEVDNDLELALSKARKLKQRETPRIAPLDVKIEIKEEAPVDGAIVLNATAEFCRSLGEIPTYGLSGNRDEEPNELMDYEAHLSPTHETSAKEGSWSKVTDTPEVSVPAAVATAPILEDEPNIGWGVSGALKLAMSKGYLEKEDQNRPSSSRFAHLQAKNYSIEDKSFGDDDKFGGRRERYAGPTTDFKEKEGFKPNVKLDYIDDDGHVLSAKEAFRYLSHKFHGKGPGKNKVEKRIKKNEQEGLMKKMSSTDTPLGTLGMLQAKQKETHSAFVVLSGNKTMQGTTVISKNKR</sequence>
<feature type="compositionally biased region" description="Basic residues" evidence="6">
    <location>
        <begin position="37"/>
        <end position="46"/>
    </location>
</feature>
<name>A0A6M2DL00_XENCH</name>
<feature type="compositionally biased region" description="Basic and acidic residues" evidence="6">
    <location>
        <begin position="47"/>
        <end position="58"/>
    </location>
</feature>
<evidence type="ECO:0000256" key="5">
    <source>
        <dbReference type="ARBA" id="ARBA00023242"/>
    </source>
</evidence>
<feature type="compositionally biased region" description="Polar residues" evidence="6">
    <location>
        <begin position="97"/>
        <end position="106"/>
    </location>
</feature>
<comment type="subcellular location">
    <subcellularLocation>
        <location evidence="1">Nucleus</location>
    </subcellularLocation>
</comment>
<dbReference type="GO" id="GO:0000481">
    <property type="term" value="P:maturation of 5S rRNA"/>
    <property type="evidence" value="ECO:0007669"/>
    <property type="project" value="TreeGrafter"/>
</dbReference>
<feature type="region of interest" description="Disordered" evidence="6">
    <location>
        <begin position="1"/>
        <end position="169"/>
    </location>
</feature>
<proteinExistence type="inferred from homology"/>
<reference evidence="7" key="1">
    <citation type="submission" date="2020-03" db="EMBL/GenBank/DDBJ databases">
        <title>Transcriptomic Profiling of the Digestive Tract of the Rat Flea, Xenopsylla cheopis, Following Blood Feeding and Infection with Yersinia pestis.</title>
        <authorList>
            <person name="Bland D.M."/>
            <person name="Martens C.A."/>
            <person name="Virtaneva K."/>
            <person name="Kanakabandi K."/>
            <person name="Long D."/>
            <person name="Rosenke R."/>
            <person name="Saturday G.A."/>
            <person name="Hoyt F.H."/>
            <person name="Bruno D.P."/>
            <person name="Ribeiro J.M.C."/>
            <person name="Hinnebusch J."/>
        </authorList>
    </citation>
    <scope>NUCLEOTIDE SEQUENCE</scope>
</reference>
<feature type="compositionally biased region" description="Basic and acidic residues" evidence="6">
    <location>
        <begin position="156"/>
        <end position="169"/>
    </location>
</feature>
<dbReference type="GO" id="GO:0045292">
    <property type="term" value="P:mRNA cis splicing, via spliceosome"/>
    <property type="evidence" value="ECO:0007669"/>
    <property type="project" value="TreeGrafter"/>
</dbReference>
<dbReference type="InterPro" id="IPR045347">
    <property type="entry name" value="HIND"/>
</dbReference>
<keyword evidence="3" id="KW-0507">mRNA processing</keyword>
<dbReference type="PANTHER" id="PTHR14152:SF5">
    <property type="entry name" value="U4_U6.U5 TRI-SNRNP-ASSOCIATED PROTEIN 1"/>
    <property type="match status" value="1"/>
</dbReference>
<evidence type="ECO:0000256" key="6">
    <source>
        <dbReference type="SAM" id="MobiDB-lite"/>
    </source>
</evidence>
<dbReference type="Pfam" id="PF03343">
    <property type="entry name" value="SART-1"/>
    <property type="match status" value="1"/>
</dbReference>
<dbReference type="Pfam" id="PF19252">
    <property type="entry name" value="HIND"/>
    <property type="match status" value="1"/>
</dbReference>
<evidence type="ECO:0000256" key="1">
    <source>
        <dbReference type="ARBA" id="ARBA00004123"/>
    </source>
</evidence>
<evidence type="ECO:0000256" key="2">
    <source>
        <dbReference type="ARBA" id="ARBA00006076"/>
    </source>
</evidence>
<dbReference type="AlphaFoldDB" id="A0A6M2DL00"/>
<evidence type="ECO:0000256" key="3">
    <source>
        <dbReference type="ARBA" id="ARBA00022664"/>
    </source>
</evidence>
<keyword evidence="5" id="KW-0539">Nucleus</keyword>
<evidence type="ECO:0000256" key="4">
    <source>
        <dbReference type="ARBA" id="ARBA00023187"/>
    </source>
</evidence>
<dbReference type="PANTHER" id="PTHR14152">
    <property type="entry name" value="SQUAMOUS CELL CARCINOMA ANTIGEN RECOGNISED BY CYTOTOXIC T LYMPHOCYTES"/>
    <property type="match status" value="1"/>
</dbReference>
<keyword evidence="4" id="KW-0508">mRNA splicing</keyword>
<accession>A0A6M2DL00</accession>
<dbReference type="EMBL" id="GIIL01001771">
    <property type="protein sequence ID" value="NOV45497.1"/>
    <property type="molecule type" value="Transcribed_RNA"/>
</dbReference>
<dbReference type="GO" id="GO:0046540">
    <property type="term" value="C:U4/U6 x U5 tri-snRNP complex"/>
    <property type="evidence" value="ECO:0007669"/>
    <property type="project" value="InterPro"/>
</dbReference>
<feature type="region of interest" description="Disordered" evidence="6">
    <location>
        <begin position="622"/>
        <end position="644"/>
    </location>
</feature>
<feature type="compositionally biased region" description="Basic and acidic residues" evidence="6">
    <location>
        <begin position="27"/>
        <end position="36"/>
    </location>
</feature>
<feature type="compositionally biased region" description="Basic residues" evidence="6">
    <location>
        <begin position="15"/>
        <end position="26"/>
    </location>
</feature>
<protein>
    <submittedName>
        <fullName evidence="7">Putative snrnp associated protein</fullName>
    </submittedName>
</protein>
<evidence type="ECO:0000313" key="7">
    <source>
        <dbReference type="EMBL" id="NOV45497.1"/>
    </source>
</evidence>
<dbReference type="InterPro" id="IPR005011">
    <property type="entry name" value="SNU66/SART1"/>
</dbReference>